<dbReference type="Proteomes" id="UP001519064">
    <property type="component" value="Unassembled WGS sequence"/>
</dbReference>
<accession>A0ABS3X6Z7</accession>
<feature type="compositionally biased region" description="Basic and acidic residues" evidence="1">
    <location>
        <begin position="1"/>
        <end position="10"/>
    </location>
</feature>
<evidence type="ECO:0000313" key="2">
    <source>
        <dbReference type="EMBL" id="MBO8191150.1"/>
    </source>
</evidence>
<comment type="caution">
    <text evidence="2">The sequence shown here is derived from an EMBL/GenBank/DDBJ whole genome shotgun (WGS) entry which is preliminary data.</text>
</comment>
<dbReference type="RefSeq" id="WP_209238301.1">
    <property type="nucleotide sequence ID" value="NZ_JADKMA010000017.1"/>
</dbReference>
<dbReference type="EMBL" id="JADKMA010000017">
    <property type="protein sequence ID" value="MBO8191150.1"/>
    <property type="molecule type" value="Genomic_DNA"/>
</dbReference>
<feature type="region of interest" description="Disordered" evidence="1">
    <location>
        <begin position="1"/>
        <end position="85"/>
    </location>
</feature>
<reference evidence="2 3" key="1">
    <citation type="submission" date="2020-11" db="EMBL/GenBank/DDBJ databases">
        <title>Streptomyces spirodelae sp. nov., isolated from duckweed.</title>
        <authorList>
            <person name="Saimee Y."/>
            <person name="Duangmal K."/>
        </authorList>
    </citation>
    <scope>NUCLEOTIDE SEQUENCE [LARGE SCALE GENOMIC DNA]</scope>
    <source>
        <strain evidence="2 3">S16-07</strain>
    </source>
</reference>
<name>A0ABS3X6Z7_9ACTN</name>
<evidence type="ECO:0000256" key="1">
    <source>
        <dbReference type="SAM" id="MobiDB-lite"/>
    </source>
</evidence>
<organism evidence="2 3">
    <name type="scientific">Streptomyces oryzae</name>
    <dbReference type="NCBI Taxonomy" id="1434886"/>
    <lineage>
        <taxon>Bacteria</taxon>
        <taxon>Bacillati</taxon>
        <taxon>Actinomycetota</taxon>
        <taxon>Actinomycetes</taxon>
        <taxon>Kitasatosporales</taxon>
        <taxon>Streptomycetaceae</taxon>
        <taxon>Streptomyces</taxon>
    </lineage>
</organism>
<gene>
    <name evidence="2" type="ORF">ITI46_05515</name>
</gene>
<keyword evidence="3" id="KW-1185">Reference proteome</keyword>
<protein>
    <submittedName>
        <fullName evidence="2">Uncharacterized protein</fullName>
    </submittedName>
</protein>
<evidence type="ECO:0000313" key="3">
    <source>
        <dbReference type="Proteomes" id="UP001519064"/>
    </source>
</evidence>
<feature type="compositionally biased region" description="Polar residues" evidence="1">
    <location>
        <begin position="68"/>
        <end position="77"/>
    </location>
</feature>
<sequence length="85" mass="8812">MRELAPEHQPDPANPAHSTAQAGQAAPHGTSLSERGSFCAASCSCGWRGPARRARDRAREDGRAHLQQHGNSTTASPPDSAAGAL</sequence>
<proteinExistence type="predicted"/>